<reference evidence="1" key="1">
    <citation type="journal article" date="2020" name="mSystems">
        <title>Genome- and Community-Level Interaction Insights into Carbon Utilization and Element Cycling Functions of Hydrothermarchaeota in Hydrothermal Sediment.</title>
        <authorList>
            <person name="Zhou Z."/>
            <person name="Liu Y."/>
            <person name="Xu W."/>
            <person name="Pan J."/>
            <person name="Luo Z.H."/>
            <person name="Li M."/>
        </authorList>
    </citation>
    <scope>NUCLEOTIDE SEQUENCE [LARGE SCALE GENOMIC DNA]</scope>
    <source>
        <strain evidence="1">HyVt-386</strain>
    </source>
</reference>
<organism evidence="1">
    <name type="scientific">Candidatus Syntropharchaeum butanivorans</name>
    <dbReference type="NCBI Taxonomy" id="1839936"/>
    <lineage>
        <taxon>Archaea</taxon>
        <taxon>Methanobacteriati</taxon>
        <taxon>Methanobacteriota</taxon>
        <taxon>Stenosarchaea group</taxon>
        <taxon>Methanomicrobia</taxon>
        <taxon>Methanosarcinales</taxon>
        <taxon>ANME-2 cluster</taxon>
        <taxon>Candidatus Syntropharchaeum</taxon>
    </lineage>
</organism>
<proteinExistence type="predicted"/>
<name>A0A7J2RZ70_9EURY</name>
<accession>A0A7J2RZ70</accession>
<evidence type="ECO:0000313" key="1">
    <source>
        <dbReference type="EMBL" id="HEC56395.1"/>
    </source>
</evidence>
<sequence length="175" mass="20027">MDRMADFDDSPLQLLDGLDRDLLYLTVGNENISITITYGKIEIWLGRRAKRDEIRRLIADIADIDPGLGCEIEFMGEFSEIERMEGKGLILTSYRRSGDGYRAIFLAPLAKEEAVECLLDAIDSELKRSDTVKTIHWGADDGKIKLLVEKLSSWRIWKSINIRKRESRGDVSHHM</sequence>
<gene>
    <name evidence="1" type="ORF">ENI32_00675</name>
</gene>
<dbReference type="AlphaFoldDB" id="A0A7J2RZ70"/>
<protein>
    <submittedName>
        <fullName evidence="1">Uncharacterized protein</fullName>
    </submittedName>
</protein>
<dbReference type="Proteomes" id="UP000885936">
    <property type="component" value="Unassembled WGS sequence"/>
</dbReference>
<dbReference type="EMBL" id="DRIE01000009">
    <property type="protein sequence ID" value="HEC56395.1"/>
    <property type="molecule type" value="Genomic_DNA"/>
</dbReference>
<comment type="caution">
    <text evidence="1">The sequence shown here is derived from an EMBL/GenBank/DDBJ whole genome shotgun (WGS) entry which is preliminary data.</text>
</comment>